<dbReference type="InterPro" id="IPR002208">
    <property type="entry name" value="SecY/SEC61-alpha"/>
</dbReference>
<keyword evidence="12" id="KW-0934">Plastid</keyword>
<dbReference type="RefSeq" id="YP_009497126.1">
    <property type="nucleotide sequence ID" value="NC_038004.1"/>
</dbReference>
<feature type="transmembrane region" description="Helical" evidence="9">
    <location>
        <begin position="209"/>
        <end position="229"/>
    </location>
</feature>
<sequence>MKNKNVVINKTDNKKFEDILNQRFLLTLVVLLFIRMGTFLPIPGINHNDLAFYIQRHSFTKSLVSTFSGDDTFVIGLFTLNIIPYINASILIQLIISIYPKLKKLQQEGDVSGRRTLNRLTRLLTLIIAVFQSASIAFYLKRILFDWNLGLAFDIVLWLTAGSMIVLWFSELITEYGLGNGASLFIYVNIVSNFPTLFKKIVIENSVNIGSILIIGFLFFISLYGIVILQRGFRKVPLISSKELNQPTQTLSGQIPNYIPLSLNQAGVMPIILTTAVLVIPGYISNLGIFPTININLSIFAGFSKFFYWLIYFGLILQISSFYSTLILNPKDVSDQLQKMAVSVAGIRPGLETSLYLLKVMKRVTFLGSILLALLATLPNIIETIFNISNLNGLSTTSLLIVAGVILDVFREIRGIYYSTIYNDMYQ</sequence>
<evidence type="ECO:0000256" key="11">
    <source>
        <dbReference type="RuleBase" id="RU004349"/>
    </source>
</evidence>
<dbReference type="EMBL" id="MG755803">
    <property type="protein sequence ID" value="AWT39839.1"/>
    <property type="molecule type" value="Genomic_DNA"/>
</dbReference>
<keyword evidence="6 9" id="KW-1133">Transmembrane helix</keyword>
<proteinExistence type="inferred from homology"/>
<accession>A0A2U9NRX5</accession>
<dbReference type="InterPro" id="IPR023201">
    <property type="entry name" value="SecY_dom_sf"/>
</dbReference>
<dbReference type="PANTHER" id="PTHR10906">
    <property type="entry name" value="SECY/SEC61-ALPHA FAMILY MEMBER"/>
    <property type="match status" value="1"/>
</dbReference>
<keyword evidence="3 9" id="KW-0813">Transport</keyword>
<organism evidence="12">
    <name type="scientific">Psammoneis obaidii</name>
    <dbReference type="NCBI Taxonomy" id="1706219"/>
    <lineage>
        <taxon>Eukaryota</taxon>
        <taxon>Sar</taxon>
        <taxon>Stramenopiles</taxon>
        <taxon>Ochrophyta</taxon>
        <taxon>Bacillariophyta</taxon>
        <taxon>Mediophyceae</taxon>
        <taxon>Biddulphiophycidae</taxon>
        <taxon>Triceratiales</taxon>
        <taxon>Plagiogrammaceae</taxon>
        <taxon>Psammoneis</taxon>
    </lineage>
</organism>
<evidence type="ECO:0000256" key="2">
    <source>
        <dbReference type="ARBA" id="ARBA00005751"/>
    </source>
</evidence>
<comment type="function">
    <text evidence="9">The central subunit of the protein translocation channel SecYE. Consists of two halves formed by TMs 1-5 and 6-10. These two domains form a lateral gate at the front which open onto the bilayer between TMs 2 and 7, and are clamped together by SecE at the back. The channel is closed by both a pore ring composed of hydrophobic SecY resides and a short helix (helix 2A) on the extracellular side of the membrane which forms a plug.</text>
</comment>
<feature type="transmembrane region" description="Helical" evidence="9">
    <location>
        <begin position="24"/>
        <end position="42"/>
    </location>
</feature>
<keyword evidence="5 9" id="KW-0653">Protein transport</keyword>
<evidence type="ECO:0000256" key="4">
    <source>
        <dbReference type="ARBA" id="ARBA00022692"/>
    </source>
</evidence>
<dbReference type="SUPFAM" id="SSF103491">
    <property type="entry name" value="Preprotein translocase SecY subunit"/>
    <property type="match status" value="1"/>
</dbReference>
<dbReference type="PROSITE" id="PS00756">
    <property type="entry name" value="SECY_2"/>
    <property type="match status" value="1"/>
</dbReference>
<evidence type="ECO:0000256" key="5">
    <source>
        <dbReference type="ARBA" id="ARBA00022927"/>
    </source>
</evidence>
<keyword evidence="4 9" id="KW-0812">Transmembrane</keyword>
<gene>
    <name evidence="9 12" type="primary">secY</name>
</gene>
<dbReference type="HAMAP" id="MF_01465">
    <property type="entry name" value="SecY"/>
    <property type="match status" value="1"/>
</dbReference>
<feature type="transmembrane region" description="Helical" evidence="9">
    <location>
        <begin position="266"/>
        <end position="286"/>
    </location>
</feature>
<feature type="transmembrane region" description="Helical" evidence="9">
    <location>
        <begin position="306"/>
        <end position="328"/>
    </location>
</feature>
<reference evidence="12" key="1">
    <citation type="journal article" date="2018" name="Adv. Bot. Res.">
        <title>Evolution of the Plastid Genomes in Diatoms.</title>
        <authorList>
            <person name="Yu M."/>
            <person name="Ashworth M.P."/>
            <person name="Hajrah N.H."/>
            <person name="Khiyami M.A."/>
            <person name="Sabir M.J."/>
            <person name="Alhebshi A.M."/>
            <person name="Al-Malki A.L."/>
            <person name="Sabir J.S.M."/>
            <person name="Theriot E.C."/>
            <person name="Jansen R.K."/>
        </authorList>
    </citation>
    <scope>NUCLEOTIDE SEQUENCE</scope>
</reference>
<feature type="transmembrane region" description="Helical" evidence="9">
    <location>
        <begin position="151"/>
        <end position="169"/>
    </location>
</feature>
<dbReference type="NCBIfam" id="TIGR00967">
    <property type="entry name" value="3a0501s007"/>
    <property type="match status" value="1"/>
</dbReference>
<dbReference type="Pfam" id="PF00344">
    <property type="entry name" value="SecY"/>
    <property type="match status" value="1"/>
</dbReference>
<evidence type="ECO:0000256" key="10">
    <source>
        <dbReference type="RuleBase" id="RU003484"/>
    </source>
</evidence>
<keyword evidence="7 9" id="KW-0811">Translocation</keyword>
<feature type="transmembrane region" description="Helical" evidence="9">
    <location>
        <begin position="120"/>
        <end position="139"/>
    </location>
</feature>
<comment type="subunit">
    <text evidence="9">Component of the plastid Sec protein translocase complex, which is composed of at least SecY and SecE.</text>
</comment>
<dbReference type="GO" id="GO:0065002">
    <property type="term" value="P:intracellular protein transmembrane transport"/>
    <property type="evidence" value="ECO:0007669"/>
    <property type="project" value="UniProtKB-UniRule"/>
</dbReference>
<dbReference type="GO" id="GO:0006605">
    <property type="term" value="P:protein targeting"/>
    <property type="evidence" value="ECO:0007669"/>
    <property type="project" value="UniProtKB-UniRule"/>
</dbReference>
<evidence type="ECO:0000313" key="12">
    <source>
        <dbReference type="EMBL" id="AWT39839.1"/>
    </source>
</evidence>
<feature type="transmembrane region" description="Helical" evidence="9">
    <location>
        <begin position="388"/>
        <end position="410"/>
    </location>
</feature>
<dbReference type="PRINTS" id="PR00303">
    <property type="entry name" value="SECYTRNLCASE"/>
</dbReference>
<name>A0A2U9NRX5_9STRA</name>
<comment type="similarity">
    <text evidence="2 9 11">Belongs to the SecY/SEC61-alpha family.</text>
</comment>
<protein>
    <recommendedName>
        <fullName evidence="9">Protein translocase subunit SecY</fullName>
    </recommendedName>
</protein>
<dbReference type="InterPro" id="IPR026593">
    <property type="entry name" value="SecY"/>
</dbReference>
<keyword evidence="9" id="KW-0793">Thylakoid</keyword>
<feature type="transmembrane region" description="Helical" evidence="9">
    <location>
        <begin position="73"/>
        <end position="99"/>
    </location>
</feature>
<evidence type="ECO:0000256" key="3">
    <source>
        <dbReference type="ARBA" id="ARBA00022448"/>
    </source>
</evidence>
<dbReference type="PROSITE" id="PS00755">
    <property type="entry name" value="SECY_1"/>
    <property type="match status" value="1"/>
</dbReference>
<evidence type="ECO:0000256" key="8">
    <source>
        <dbReference type="ARBA" id="ARBA00023136"/>
    </source>
</evidence>
<keyword evidence="12" id="KW-0150">Chloroplast</keyword>
<comment type="subcellular location">
    <subcellularLocation>
        <location evidence="1 10">Membrane</location>
        <topology evidence="1 10">Multi-pass membrane protein</topology>
    </subcellularLocation>
    <subcellularLocation>
        <location evidence="9">Plastid</location>
        <location evidence="9">Chloroplast thylakoid membrane</location>
        <topology evidence="9">Multi-pass membrane protein</topology>
    </subcellularLocation>
</comment>
<dbReference type="Gene3D" id="1.10.3370.10">
    <property type="entry name" value="SecY subunit domain"/>
    <property type="match status" value="1"/>
</dbReference>
<keyword evidence="8 9" id="KW-0472">Membrane</keyword>
<evidence type="ECO:0000256" key="6">
    <source>
        <dbReference type="ARBA" id="ARBA00022989"/>
    </source>
</evidence>
<dbReference type="InterPro" id="IPR030659">
    <property type="entry name" value="SecY_CS"/>
</dbReference>
<evidence type="ECO:0000256" key="9">
    <source>
        <dbReference type="HAMAP-Rule" id="MF_01465"/>
    </source>
</evidence>
<dbReference type="GeneID" id="36959639"/>
<dbReference type="PIRSF" id="PIRSF004557">
    <property type="entry name" value="SecY"/>
    <property type="match status" value="1"/>
</dbReference>
<evidence type="ECO:0000256" key="1">
    <source>
        <dbReference type="ARBA" id="ARBA00004141"/>
    </source>
</evidence>
<evidence type="ECO:0000256" key="7">
    <source>
        <dbReference type="ARBA" id="ARBA00023010"/>
    </source>
</evidence>
<feature type="transmembrane region" description="Helical" evidence="9">
    <location>
        <begin position="176"/>
        <end position="197"/>
    </location>
</feature>
<dbReference type="GO" id="GO:0009535">
    <property type="term" value="C:chloroplast thylakoid membrane"/>
    <property type="evidence" value="ECO:0007669"/>
    <property type="project" value="UniProtKB-SubCell"/>
</dbReference>
<feature type="transmembrane region" description="Helical" evidence="9">
    <location>
        <begin position="364"/>
        <end position="382"/>
    </location>
</feature>
<dbReference type="AlphaFoldDB" id="A0A2U9NRX5"/>
<geneLocation type="chloroplast" evidence="12"/>